<evidence type="ECO:0000256" key="5">
    <source>
        <dbReference type="ARBA" id="ARBA00022842"/>
    </source>
</evidence>
<evidence type="ECO:0000256" key="2">
    <source>
        <dbReference type="ARBA" id="ARBA00022723"/>
    </source>
</evidence>
<dbReference type="NCBIfam" id="TIGR03640">
    <property type="entry name" value="cas1_DVULG"/>
    <property type="match status" value="1"/>
</dbReference>
<keyword evidence="4 10" id="KW-0378">Hydrolase</keyword>
<gene>
    <name evidence="10" type="primary">cas1</name>
    <name evidence="11" type="ORF">DFR58_102175</name>
</gene>
<feature type="binding site" evidence="10">
    <location>
        <position position="166"/>
    </location>
    <ligand>
        <name>Mn(2+)</name>
        <dbReference type="ChEBI" id="CHEBI:29035"/>
    </ligand>
</feature>
<dbReference type="GO" id="GO:0043571">
    <property type="term" value="P:maintenance of CRISPR repeat elements"/>
    <property type="evidence" value="ECO:0007669"/>
    <property type="project" value="UniProtKB-UniRule"/>
</dbReference>
<dbReference type="EMBL" id="QPJT01000002">
    <property type="protein sequence ID" value="RCX20106.1"/>
    <property type="molecule type" value="Genomic_DNA"/>
</dbReference>
<dbReference type="GO" id="GO:0004520">
    <property type="term" value="F:DNA endonuclease activity"/>
    <property type="evidence" value="ECO:0007669"/>
    <property type="project" value="InterPro"/>
</dbReference>
<evidence type="ECO:0000256" key="9">
    <source>
        <dbReference type="ARBA" id="ARBA00038592"/>
    </source>
</evidence>
<reference evidence="11 12" key="1">
    <citation type="submission" date="2018-07" db="EMBL/GenBank/DDBJ databases">
        <title>Genomic Encyclopedia of Type Strains, Phase IV (KMG-IV): sequencing the most valuable type-strain genomes for metagenomic binning, comparative biology and taxonomic classification.</title>
        <authorList>
            <person name="Goeker M."/>
        </authorList>
    </citation>
    <scope>NUCLEOTIDE SEQUENCE [LARGE SCALE GENOMIC DNA]</scope>
    <source>
        <strain evidence="11 12">DSM 27016</strain>
    </source>
</reference>
<proteinExistence type="inferred from homology"/>
<keyword evidence="2 10" id="KW-0479">Metal-binding</keyword>
<dbReference type="PANTHER" id="PTHR34353:SF2">
    <property type="entry name" value="CRISPR-ASSOCIATED ENDONUCLEASE CAS1 1"/>
    <property type="match status" value="1"/>
</dbReference>
<sequence>MRKLLNTLYIITPDNYLALDGETVLIRKNEETVKRLPLHNLEAIVTFGYTGASPALMGACAKRSIDLSFLTPSGRFLARVVGESRGNVTLRKEQYRISDSEEKSCAVARNFIIGKIYNAKWILERAARDHGMRLDAERLKKVSSMLTKKLEEVVYCGELEQLRGIEGNAANMYFGEFDGLILQQRESFYFNGRNKRPPTDNVNALLSFTYTLLARDCAAALEAVGLDAYVGFLHRDRPGRASLALDLMEELRCLVADRFVLSLINKKAINGEGFVKRENGAVIMEDETRKTVLAAWQERKREQMTHPFLDEKVEWGLVPYVQATLLARFLRGDLDEYPPLMWK</sequence>
<comment type="cofactor">
    <cofactor evidence="10">
        <name>Mg(2+)</name>
        <dbReference type="ChEBI" id="CHEBI:18420"/>
    </cofactor>
    <cofactor evidence="10">
        <name>Mn(2+)</name>
        <dbReference type="ChEBI" id="CHEBI:29035"/>
    </cofactor>
</comment>
<dbReference type="HAMAP" id="MF_01470">
    <property type="entry name" value="Cas1"/>
    <property type="match status" value="1"/>
</dbReference>
<dbReference type="Proteomes" id="UP000253034">
    <property type="component" value="Unassembled WGS sequence"/>
</dbReference>
<keyword evidence="5 10" id="KW-0460">Magnesium</keyword>
<dbReference type="InterPro" id="IPR050646">
    <property type="entry name" value="Cas1"/>
</dbReference>
<dbReference type="NCBIfam" id="TIGR00287">
    <property type="entry name" value="cas1"/>
    <property type="match status" value="1"/>
</dbReference>
<dbReference type="GO" id="GO:0016787">
    <property type="term" value="F:hydrolase activity"/>
    <property type="evidence" value="ECO:0007669"/>
    <property type="project" value="UniProtKB-KW"/>
</dbReference>
<evidence type="ECO:0000313" key="11">
    <source>
        <dbReference type="EMBL" id="RCX20106.1"/>
    </source>
</evidence>
<comment type="function">
    <text evidence="10">CRISPR (clustered regularly interspaced short palindromic repeat), is an adaptive immune system that provides protection against mobile genetic elements (viruses, transposable elements and conjugative plasmids). CRISPR clusters contain spacers, sequences complementary to antecedent mobile elements, and target invading nucleic acids. CRISPR clusters are transcribed and processed into CRISPR RNA (crRNA). Acts as a dsDNA endonuclease. Involved in the integration of spacer DNA into the CRISPR cassette.</text>
</comment>
<evidence type="ECO:0000256" key="4">
    <source>
        <dbReference type="ARBA" id="ARBA00022801"/>
    </source>
</evidence>
<comment type="subunit">
    <text evidence="9 10">Homodimer, forms a heterotetramer with a Cas2 homodimer.</text>
</comment>
<dbReference type="InterPro" id="IPR002729">
    <property type="entry name" value="CRISPR-assoc_Cas1"/>
</dbReference>
<dbReference type="GO" id="GO:0046872">
    <property type="term" value="F:metal ion binding"/>
    <property type="evidence" value="ECO:0007669"/>
    <property type="project" value="UniProtKB-UniRule"/>
</dbReference>
<dbReference type="InterPro" id="IPR042206">
    <property type="entry name" value="CRISPR-assoc_Cas1_C"/>
</dbReference>
<keyword evidence="6 10" id="KW-0051">Antiviral defense</keyword>
<dbReference type="OrthoDB" id="9803119at2"/>
<keyword evidence="7 10" id="KW-0238">DNA-binding</keyword>
<dbReference type="GO" id="GO:0051607">
    <property type="term" value="P:defense response to virus"/>
    <property type="evidence" value="ECO:0007669"/>
    <property type="project" value="UniProtKB-UniRule"/>
</dbReference>
<keyword evidence="12" id="KW-1185">Reference proteome</keyword>
<comment type="caution">
    <text evidence="11">The sequence shown here is derived from an EMBL/GenBank/DDBJ whole genome shotgun (WGS) entry which is preliminary data.</text>
</comment>
<comment type="similarity">
    <text evidence="10">Belongs to the CRISPR-associated endonuclease Cas1 family.</text>
</comment>
<dbReference type="RefSeq" id="WP_114296220.1">
    <property type="nucleotide sequence ID" value="NZ_QPJT01000002.1"/>
</dbReference>
<dbReference type="Gene3D" id="3.100.10.20">
    <property type="entry name" value="CRISPR-associated endonuclease Cas1, N-terminal domain"/>
    <property type="match status" value="1"/>
</dbReference>
<keyword evidence="8 10" id="KW-0464">Manganese</keyword>
<dbReference type="Gene3D" id="1.20.120.920">
    <property type="entry name" value="CRISPR-associated endonuclease Cas1, C-terminal domain"/>
    <property type="match status" value="1"/>
</dbReference>
<dbReference type="PANTHER" id="PTHR34353">
    <property type="entry name" value="CRISPR-ASSOCIATED ENDONUCLEASE CAS1 1"/>
    <property type="match status" value="1"/>
</dbReference>
<evidence type="ECO:0000256" key="10">
    <source>
        <dbReference type="HAMAP-Rule" id="MF_01470"/>
    </source>
</evidence>
<dbReference type="GO" id="GO:0003677">
    <property type="term" value="F:DNA binding"/>
    <property type="evidence" value="ECO:0007669"/>
    <property type="project" value="UniProtKB-KW"/>
</dbReference>
<feature type="binding site" evidence="10">
    <location>
        <position position="234"/>
    </location>
    <ligand>
        <name>Mn(2+)</name>
        <dbReference type="ChEBI" id="CHEBI:29035"/>
    </ligand>
</feature>
<keyword evidence="3 10" id="KW-0255">Endonuclease</keyword>
<dbReference type="InterPro" id="IPR019856">
    <property type="entry name" value="CRISPR-assoc_Cas1_DVULG"/>
</dbReference>
<organism evidence="11 12">
    <name type="scientific">Anaerobacterium chartisolvens</name>
    <dbReference type="NCBI Taxonomy" id="1297424"/>
    <lineage>
        <taxon>Bacteria</taxon>
        <taxon>Bacillati</taxon>
        <taxon>Bacillota</taxon>
        <taxon>Clostridia</taxon>
        <taxon>Eubacteriales</taxon>
        <taxon>Oscillospiraceae</taxon>
        <taxon>Anaerobacterium</taxon>
    </lineage>
</organism>
<evidence type="ECO:0000256" key="1">
    <source>
        <dbReference type="ARBA" id="ARBA00022722"/>
    </source>
</evidence>
<dbReference type="EC" id="3.1.-.-" evidence="10"/>
<keyword evidence="1 10" id="KW-0540">Nuclease</keyword>
<evidence type="ECO:0000256" key="8">
    <source>
        <dbReference type="ARBA" id="ARBA00023211"/>
    </source>
</evidence>
<dbReference type="CDD" id="cd09721">
    <property type="entry name" value="Cas1_I-C"/>
    <property type="match status" value="1"/>
</dbReference>
<dbReference type="AlphaFoldDB" id="A0A369BHR7"/>
<protein>
    <recommendedName>
        <fullName evidence="10">CRISPR-associated endonuclease Cas1</fullName>
        <ecNumber evidence="10">3.1.-.-</ecNumber>
    </recommendedName>
</protein>
<evidence type="ECO:0000256" key="7">
    <source>
        <dbReference type="ARBA" id="ARBA00023125"/>
    </source>
</evidence>
<dbReference type="Pfam" id="PF01867">
    <property type="entry name" value="Cas_Cas1"/>
    <property type="match status" value="1"/>
</dbReference>
<evidence type="ECO:0000313" key="12">
    <source>
        <dbReference type="Proteomes" id="UP000253034"/>
    </source>
</evidence>
<evidence type="ECO:0000256" key="3">
    <source>
        <dbReference type="ARBA" id="ARBA00022759"/>
    </source>
</evidence>
<name>A0A369BHR7_9FIRM</name>
<evidence type="ECO:0000256" key="6">
    <source>
        <dbReference type="ARBA" id="ARBA00023118"/>
    </source>
</evidence>
<dbReference type="InterPro" id="IPR042211">
    <property type="entry name" value="CRISPR-assoc_Cas1_N"/>
</dbReference>
<feature type="binding site" evidence="10">
    <location>
        <position position="249"/>
    </location>
    <ligand>
        <name>Mn(2+)</name>
        <dbReference type="ChEBI" id="CHEBI:29035"/>
    </ligand>
</feature>
<accession>A0A369BHR7</accession>